<keyword evidence="3" id="KW-1185">Reference proteome</keyword>
<protein>
    <submittedName>
        <fullName evidence="2">DUF4383 domain-containing protein</fullName>
    </submittedName>
</protein>
<dbReference type="AlphaFoldDB" id="A0A4R0JF67"/>
<dbReference type="Pfam" id="PF14325">
    <property type="entry name" value="DUF4383"/>
    <property type="match status" value="1"/>
</dbReference>
<feature type="transmembrane region" description="Helical" evidence="1">
    <location>
        <begin position="75"/>
        <end position="92"/>
    </location>
</feature>
<dbReference type="Proteomes" id="UP000293342">
    <property type="component" value="Unassembled WGS sequence"/>
</dbReference>
<feature type="transmembrane region" description="Helical" evidence="1">
    <location>
        <begin position="46"/>
        <end position="68"/>
    </location>
</feature>
<name>A0A4R0JF67_9ACTN</name>
<feature type="transmembrane region" description="Helical" evidence="1">
    <location>
        <begin position="12"/>
        <end position="34"/>
    </location>
</feature>
<evidence type="ECO:0000313" key="2">
    <source>
        <dbReference type="EMBL" id="TCC45603.1"/>
    </source>
</evidence>
<sequence>MEYRSAQHSIPTATQGVALWVAGAFISLACFGVARLSIGTEGLLFGVFHVSVVGAILQLALGVTALVMAGSERHCRAFLAGAGLLMVVLLTYGQLDPAPVVANLVPIGPADVWLHVVLALTMLVGAALPVRIRWQRIRWRRPKMRPAVTGENGRTAS</sequence>
<keyword evidence="1" id="KW-1133">Transmembrane helix</keyword>
<accession>A0A4R0JF67</accession>
<keyword evidence="1" id="KW-0812">Transmembrane</keyword>
<proteinExistence type="predicted"/>
<dbReference type="OrthoDB" id="572373at2"/>
<reference evidence="2 3" key="1">
    <citation type="submission" date="2019-02" db="EMBL/GenBank/DDBJ databases">
        <title>Kribbella capetownensis sp. nov. and Kribbella speibonae sp. nov., isolated from soil.</title>
        <authorList>
            <person name="Curtis S.M."/>
            <person name="Norton I."/>
            <person name="Everest G.J."/>
            <person name="Meyers P.R."/>
        </authorList>
    </citation>
    <scope>NUCLEOTIDE SEQUENCE [LARGE SCALE GENOMIC DNA]</scope>
    <source>
        <strain evidence="2 3">YM53</strain>
    </source>
</reference>
<organism evidence="2 3">
    <name type="scientific">Kribbella capetownensis</name>
    <dbReference type="NCBI Taxonomy" id="1572659"/>
    <lineage>
        <taxon>Bacteria</taxon>
        <taxon>Bacillati</taxon>
        <taxon>Actinomycetota</taxon>
        <taxon>Actinomycetes</taxon>
        <taxon>Propionibacteriales</taxon>
        <taxon>Kribbellaceae</taxon>
        <taxon>Kribbella</taxon>
    </lineage>
</organism>
<dbReference type="PROSITE" id="PS51257">
    <property type="entry name" value="PROKAR_LIPOPROTEIN"/>
    <property type="match status" value="1"/>
</dbReference>
<dbReference type="EMBL" id="SJKD01000007">
    <property type="protein sequence ID" value="TCC45603.1"/>
    <property type="molecule type" value="Genomic_DNA"/>
</dbReference>
<feature type="transmembrane region" description="Helical" evidence="1">
    <location>
        <begin position="112"/>
        <end position="134"/>
    </location>
</feature>
<keyword evidence="1" id="KW-0472">Membrane</keyword>
<evidence type="ECO:0000313" key="3">
    <source>
        <dbReference type="Proteomes" id="UP000293342"/>
    </source>
</evidence>
<comment type="caution">
    <text evidence="2">The sequence shown here is derived from an EMBL/GenBank/DDBJ whole genome shotgun (WGS) entry which is preliminary data.</text>
</comment>
<gene>
    <name evidence="2" type="ORF">E0H75_28130</name>
</gene>
<dbReference type="RefSeq" id="WP_131516690.1">
    <property type="nucleotide sequence ID" value="NZ_SJKD01000007.1"/>
</dbReference>
<evidence type="ECO:0000256" key="1">
    <source>
        <dbReference type="SAM" id="Phobius"/>
    </source>
</evidence>